<evidence type="ECO:0000313" key="2">
    <source>
        <dbReference type="Proteomes" id="UP000257109"/>
    </source>
</evidence>
<keyword evidence="2" id="KW-1185">Reference proteome</keyword>
<dbReference type="EMBL" id="QJKJ01003137">
    <property type="protein sequence ID" value="RDX99782.1"/>
    <property type="molecule type" value="Genomic_DNA"/>
</dbReference>
<dbReference type="Proteomes" id="UP000257109">
    <property type="component" value="Unassembled WGS sequence"/>
</dbReference>
<organism evidence="1 2">
    <name type="scientific">Mucuna pruriens</name>
    <name type="common">Velvet bean</name>
    <name type="synonym">Dolichos pruriens</name>
    <dbReference type="NCBI Taxonomy" id="157652"/>
    <lineage>
        <taxon>Eukaryota</taxon>
        <taxon>Viridiplantae</taxon>
        <taxon>Streptophyta</taxon>
        <taxon>Embryophyta</taxon>
        <taxon>Tracheophyta</taxon>
        <taxon>Spermatophyta</taxon>
        <taxon>Magnoliopsida</taxon>
        <taxon>eudicotyledons</taxon>
        <taxon>Gunneridae</taxon>
        <taxon>Pentapetalae</taxon>
        <taxon>rosids</taxon>
        <taxon>fabids</taxon>
        <taxon>Fabales</taxon>
        <taxon>Fabaceae</taxon>
        <taxon>Papilionoideae</taxon>
        <taxon>50 kb inversion clade</taxon>
        <taxon>NPAAA clade</taxon>
        <taxon>indigoferoid/millettioid clade</taxon>
        <taxon>Phaseoleae</taxon>
        <taxon>Mucuna</taxon>
    </lineage>
</organism>
<comment type="caution">
    <text evidence="1">The sequence shown here is derived from an EMBL/GenBank/DDBJ whole genome shotgun (WGS) entry which is preliminary data.</text>
</comment>
<dbReference type="AlphaFoldDB" id="A0A371HAF5"/>
<gene>
    <name evidence="1" type="ORF">CR513_17116</name>
</gene>
<dbReference type="OrthoDB" id="1427667at2759"/>
<proteinExistence type="predicted"/>
<feature type="non-terminal residue" evidence="1">
    <location>
        <position position="1"/>
    </location>
</feature>
<reference evidence="1" key="1">
    <citation type="submission" date="2018-05" db="EMBL/GenBank/DDBJ databases">
        <title>Draft genome of Mucuna pruriens seed.</title>
        <authorList>
            <person name="Nnadi N.E."/>
            <person name="Vos R."/>
            <person name="Hasami M.H."/>
            <person name="Devisetty U.K."/>
            <person name="Aguiy J.C."/>
        </authorList>
    </citation>
    <scope>NUCLEOTIDE SEQUENCE [LARGE SCALE GENOMIC DNA]</scope>
    <source>
        <strain evidence="1">JCA_2017</strain>
    </source>
</reference>
<accession>A0A371HAF5</accession>
<protein>
    <submittedName>
        <fullName evidence="1">Uncharacterized protein</fullName>
    </submittedName>
</protein>
<evidence type="ECO:0000313" key="1">
    <source>
        <dbReference type="EMBL" id="RDX99782.1"/>
    </source>
</evidence>
<name>A0A371HAF5_MUCPR</name>
<sequence>MKQESFVRSCIRWKRNRNGRGKDIPSKGLSQFSRSEQWKTKSSNYKYVQPAIPKFDGHYDHWTKLMENFPHSKEYWHLVEHGILVVVDKATTSDAELKLMEEQQLKDLKIKNYLYQAIDQEILDIILNDDTSKTFGIL</sequence>